<comment type="caution">
    <text evidence="1">The sequence shown here is derived from an EMBL/GenBank/DDBJ whole genome shotgun (WGS) entry which is preliminary data.</text>
</comment>
<dbReference type="Proteomes" id="UP000295122">
    <property type="component" value="Unassembled WGS sequence"/>
</dbReference>
<dbReference type="Pfam" id="PF02585">
    <property type="entry name" value="PIG-L"/>
    <property type="match status" value="1"/>
</dbReference>
<dbReference type="Gene3D" id="3.40.50.10320">
    <property type="entry name" value="LmbE-like"/>
    <property type="match status" value="1"/>
</dbReference>
<dbReference type="SUPFAM" id="SSF102588">
    <property type="entry name" value="LmbE-like"/>
    <property type="match status" value="1"/>
</dbReference>
<dbReference type="InterPro" id="IPR003737">
    <property type="entry name" value="GlcNAc_PI_deacetylase-related"/>
</dbReference>
<evidence type="ECO:0000313" key="1">
    <source>
        <dbReference type="EMBL" id="TDR85298.1"/>
    </source>
</evidence>
<dbReference type="GO" id="GO:0016811">
    <property type="term" value="F:hydrolase activity, acting on carbon-nitrogen (but not peptide) bonds, in linear amides"/>
    <property type="evidence" value="ECO:0007669"/>
    <property type="project" value="TreeGrafter"/>
</dbReference>
<sequence>MRADAFLAAAEALPFGEFDAIARGRGLVVLAPHPDDESLGCGGLIAEACARGASVRVVVLSDGTGSHPNSPSHPPDCLRTVRERETVEAARALGLEAEHVRFLRLADRFVPSDGTEAAIAADRIADMARECEAGTILATWRHDPHCDHAATAAIARLVCRRLPTIRLLAYPVWGWALPPATEVGRAPRGLRLDISRHAEAKRSAVAAHRSQTSGLIADDPAGFRLDEAMLAQFSRTFEIYLEVEE</sequence>
<gene>
    <name evidence="1" type="ORF">EV668_4853</name>
</gene>
<dbReference type="PANTHER" id="PTHR12993:SF29">
    <property type="entry name" value="BLR3841 PROTEIN"/>
    <property type="match status" value="1"/>
</dbReference>
<dbReference type="RefSeq" id="WP_133775000.1">
    <property type="nucleotide sequence ID" value="NZ_SNZR01000018.1"/>
</dbReference>
<accession>A0A4R7BJ73</accession>
<dbReference type="OrthoDB" id="9790023at2"/>
<dbReference type="PANTHER" id="PTHR12993">
    <property type="entry name" value="N-ACETYLGLUCOSAMINYL-PHOSPHATIDYLINOSITOL DE-N-ACETYLASE-RELATED"/>
    <property type="match status" value="1"/>
</dbReference>
<dbReference type="InterPro" id="IPR024078">
    <property type="entry name" value="LmbE-like_dom_sf"/>
</dbReference>
<dbReference type="AlphaFoldDB" id="A0A4R7BJ73"/>
<reference evidence="1 2" key="1">
    <citation type="submission" date="2019-03" db="EMBL/GenBank/DDBJ databases">
        <title>Genomic Encyclopedia of Type Strains, Phase IV (KMG-IV): sequencing the most valuable type-strain genomes for metagenomic binning, comparative biology and taxonomic classification.</title>
        <authorList>
            <person name="Goeker M."/>
        </authorList>
    </citation>
    <scope>NUCLEOTIDE SEQUENCE [LARGE SCALE GENOMIC DNA]</scope>
    <source>
        <strain evidence="1 2">DSM 25903</strain>
    </source>
</reference>
<proteinExistence type="predicted"/>
<dbReference type="EMBL" id="SNZR01000018">
    <property type="protein sequence ID" value="TDR85298.1"/>
    <property type="molecule type" value="Genomic_DNA"/>
</dbReference>
<keyword evidence="2" id="KW-1185">Reference proteome</keyword>
<protein>
    <submittedName>
        <fullName evidence="1">LmbE family N-acetylglucosaminyl deacetylase</fullName>
    </submittedName>
</protein>
<organism evidence="1 2">
    <name type="scientific">Enterovirga rhinocerotis</name>
    <dbReference type="NCBI Taxonomy" id="1339210"/>
    <lineage>
        <taxon>Bacteria</taxon>
        <taxon>Pseudomonadati</taxon>
        <taxon>Pseudomonadota</taxon>
        <taxon>Alphaproteobacteria</taxon>
        <taxon>Hyphomicrobiales</taxon>
        <taxon>Methylobacteriaceae</taxon>
        <taxon>Enterovirga</taxon>
    </lineage>
</organism>
<evidence type="ECO:0000313" key="2">
    <source>
        <dbReference type="Proteomes" id="UP000295122"/>
    </source>
</evidence>
<name>A0A4R7BJ73_9HYPH</name>